<reference evidence="1 2" key="1">
    <citation type="journal article" date="2017" name="Curr. Biol.">
        <title>The Evolution of Venom by Co-option of Single-Copy Genes.</title>
        <authorList>
            <person name="Martinson E.O."/>
            <person name="Mrinalini"/>
            <person name="Kelkar Y.D."/>
            <person name="Chang C.H."/>
            <person name="Werren J.H."/>
        </authorList>
    </citation>
    <scope>NUCLEOTIDE SEQUENCE [LARGE SCALE GENOMIC DNA]</scope>
    <source>
        <strain evidence="1 2">Alberta</strain>
        <tissue evidence="1">Whole body</tissue>
    </source>
</reference>
<name>A0A232EX01_9HYME</name>
<sequence>MKTYIAVFTLFAVTCKRRSARRYAFTEEDSGVLFAETNVPPDLRNANPTDSLDNPKLKCFNACMMKKKGTNGKIDPETQLVAMHPDFYDTIKEVVHYDWRITLFDLNG</sequence>
<accession>A0A232EX01</accession>
<dbReference type="AlphaFoldDB" id="A0A232EX01"/>
<gene>
    <name evidence="1" type="ORF">TSAR_000160</name>
</gene>
<dbReference type="Proteomes" id="UP000215335">
    <property type="component" value="Unassembled WGS sequence"/>
</dbReference>
<evidence type="ECO:0000313" key="1">
    <source>
        <dbReference type="EMBL" id="OXU22855.1"/>
    </source>
</evidence>
<proteinExistence type="predicted"/>
<dbReference type="InterPro" id="IPR036728">
    <property type="entry name" value="PBP_GOBP_sf"/>
</dbReference>
<dbReference type="Gene3D" id="1.10.238.20">
    <property type="entry name" value="Pheromone/general odorant binding protein domain"/>
    <property type="match status" value="1"/>
</dbReference>
<keyword evidence="2" id="KW-1185">Reference proteome</keyword>
<protein>
    <submittedName>
        <fullName evidence="1">Uncharacterized protein</fullName>
    </submittedName>
</protein>
<comment type="caution">
    <text evidence="1">The sequence shown here is derived from an EMBL/GenBank/DDBJ whole genome shotgun (WGS) entry which is preliminary data.</text>
</comment>
<evidence type="ECO:0000313" key="2">
    <source>
        <dbReference type="Proteomes" id="UP000215335"/>
    </source>
</evidence>
<dbReference type="GO" id="GO:0005549">
    <property type="term" value="F:odorant binding"/>
    <property type="evidence" value="ECO:0007669"/>
    <property type="project" value="InterPro"/>
</dbReference>
<dbReference type="CDD" id="cd23992">
    <property type="entry name" value="PBP_GOBP"/>
    <property type="match status" value="1"/>
</dbReference>
<dbReference type="SUPFAM" id="SSF47565">
    <property type="entry name" value="Insect pheromone/odorant-binding proteins"/>
    <property type="match status" value="1"/>
</dbReference>
<organism evidence="1 2">
    <name type="scientific">Trichomalopsis sarcophagae</name>
    <dbReference type="NCBI Taxonomy" id="543379"/>
    <lineage>
        <taxon>Eukaryota</taxon>
        <taxon>Metazoa</taxon>
        <taxon>Ecdysozoa</taxon>
        <taxon>Arthropoda</taxon>
        <taxon>Hexapoda</taxon>
        <taxon>Insecta</taxon>
        <taxon>Pterygota</taxon>
        <taxon>Neoptera</taxon>
        <taxon>Endopterygota</taxon>
        <taxon>Hymenoptera</taxon>
        <taxon>Apocrita</taxon>
        <taxon>Proctotrupomorpha</taxon>
        <taxon>Chalcidoidea</taxon>
        <taxon>Pteromalidae</taxon>
        <taxon>Pteromalinae</taxon>
        <taxon>Trichomalopsis</taxon>
    </lineage>
</organism>
<dbReference type="EMBL" id="NNAY01001811">
    <property type="protein sequence ID" value="OXU22855.1"/>
    <property type="molecule type" value="Genomic_DNA"/>
</dbReference>